<reference evidence="1" key="1">
    <citation type="submission" date="2023-03" db="EMBL/GenBank/DDBJ databases">
        <title>Chromosome-scale reference genome and RAD-based genetic map of yellow starthistle (Centaurea solstitialis) reveal putative structural variation and QTLs associated with invader traits.</title>
        <authorList>
            <person name="Reatini B."/>
            <person name="Cang F.A."/>
            <person name="Jiang Q."/>
            <person name="Mckibben M.T.W."/>
            <person name="Barker M.S."/>
            <person name="Rieseberg L.H."/>
            <person name="Dlugosch K.M."/>
        </authorList>
    </citation>
    <scope>NUCLEOTIDE SEQUENCE</scope>
    <source>
        <strain evidence="1">CAN-66</strain>
        <tissue evidence="1">Leaf</tissue>
    </source>
</reference>
<evidence type="ECO:0000313" key="1">
    <source>
        <dbReference type="EMBL" id="KAJ9552770.1"/>
    </source>
</evidence>
<dbReference type="EMBL" id="JARYMX010000004">
    <property type="protein sequence ID" value="KAJ9552770.1"/>
    <property type="molecule type" value="Genomic_DNA"/>
</dbReference>
<dbReference type="AlphaFoldDB" id="A0AA38WHT8"/>
<comment type="caution">
    <text evidence="1">The sequence shown here is derived from an EMBL/GenBank/DDBJ whole genome shotgun (WGS) entry which is preliminary data.</text>
</comment>
<keyword evidence="2" id="KW-1185">Reference proteome</keyword>
<dbReference type="Proteomes" id="UP001172457">
    <property type="component" value="Chromosome 4"/>
</dbReference>
<sequence length="207" mass="23947">MVTKARRHTMGISYGLQDTNWKHPYRMLYGKACHLPFEFEYKALWALKKVHLNDITSGRERLIKLHELEELRSLAYENSRIYKEQRKKWHDAQLKEVKVFKEGDKRPWPLSSAEPQTTGPTAGCPKAEPRRWWWLFGLRKRKPHHRMVVAAIAIDNQNNHQPAVVADAAVVGGGGSGVWIVEKRAAVVADATAAAVDWYLHHKRPRW</sequence>
<accession>A0AA38WHT8</accession>
<protein>
    <submittedName>
        <fullName evidence="1">Uncharacterized protein</fullName>
    </submittedName>
</protein>
<proteinExistence type="predicted"/>
<organism evidence="1 2">
    <name type="scientific">Centaurea solstitialis</name>
    <name type="common">yellow star-thistle</name>
    <dbReference type="NCBI Taxonomy" id="347529"/>
    <lineage>
        <taxon>Eukaryota</taxon>
        <taxon>Viridiplantae</taxon>
        <taxon>Streptophyta</taxon>
        <taxon>Embryophyta</taxon>
        <taxon>Tracheophyta</taxon>
        <taxon>Spermatophyta</taxon>
        <taxon>Magnoliopsida</taxon>
        <taxon>eudicotyledons</taxon>
        <taxon>Gunneridae</taxon>
        <taxon>Pentapetalae</taxon>
        <taxon>asterids</taxon>
        <taxon>campanulids</taxon>
        <taxon>Asterales</taxon>
        <taxon>Asteraceae</taxon>
        <taxon>Carduoideae</taxon>
        <taxon>Cardueae</taxon>
        <taxon>Centaureinae</taxon>
        <taxon>Centaurea</taxon>
    </lineage>
</organism>
<evidence type="ECO:0000313" key="2">
    <source>
        <dbReference type="Proteomes" id="UP001172457"/>
    </source>
</evidence>
<name>A0AA38WHT8_9ASTR</name>
<gene>
    <name evidence="1" type="ORF">OSB04_016815</name>
</gene>